<evidence type="ECO:0000256" key="1">
    <source>
        <dbReference type="ARBA" id="ARBA00004123"/>
    </source>
</evidence>
<feature type="region of interest" description="Disordered" evidence="6">
    <location>
        <begin position="567"/>
        <end position="606"/>
    </location>
</feature>
<dbReference type="GO" id="GO:0000981">
    <property type="term" value="F:DNA-binding transcription factor activity, RNA polymerase II-specific"/>
    <property type="evidence" value="ECO:0007669"/>
    <property type="project" value="InterPro"/>
</dbReference>
<dbReference type="EMBL" id="LFJN01000012">
    <property type="protein sequence ID" value="KPI40533.1"/>
    <property type="molecule type" value="Genomic_DNA"/>
</dbReference>
<evidence type="ECO:0000259" key="7">
    <source>
        <dbReference type="PROSITE" id="PS50048"/>
    </source>
</evidence>
<evidence type="ECO:0000256" key="4">
    <source>
        <dbReference type="ARBA" id="ARBA00023163"/>
    </source>
</evidence>
<dbReference type="PROSITE" id="PS50048">
    <property type="entry name" value="ZN2_CY6_FUNGAL_2"/>
    <property type="match status" value="1"/>
</dbReference>
<dbReference type="SUPFAM" id="SSF57701">
    <property type="entry name" value="Zn2/Cys6 DNA-binding domain"/>
    <property type="match status" value="1"/>
</dbReference>
<evidence type="ECO:0000256" key="6">
    <source>
        <dbReference type="SAM" id="MobiDB-lite"/>
    </source>
</evidence>
<feature type="compositionally biased region" description="Basic and acidic residues" evidence="6">
    <location>
        <begin position="567"/>
        <end position="577"/>
    </location>
</feature>
<evidence type="ECO:0000256" key="3">
    <source>
        <dbReference type="ARBA" id="ARBA00023125"/>
    </source>
</evidence>
<proteinExistence type="predicted"/>
<keyword evidence="9" id="KW-1185">Reference proteome</keyword>
<feature type="region of interest" description="Disordered" evidence="6">
    <location>
        <begin position="656"/>
        <end position="700"/>
    </location>
</feature>
<feature type="region of interest" description="Disordered" evidence="6">
    <location>
        <begin position="93"/>
        <end position="112"/>
    </location>
</feature>
<evidence type="ECO:0000313" key="8">
    <source>
        <dbReference type="EMBL" id="KPI40533.1"/>
    </source>
</evidence>
<dbReference type="Gene3D" id="4.10.240.10">
    <property type="entry name" value="Zn(2)-C6 fungal-type DNA-binding domain"/>
    <property type="match status" value="1"/>
</dbReference>
<feature type="compositionally biased region" description="Polar residues" evidence="6">
    <location>
        <begin position="596"/>
        <end position="605"/>
    </location>
</feature>
<feature type="compositionally biased region" description="Polar residues" evidence="6">
    <location>
        <begin position="678"/>
        <end position="700"/>
    </location>
</feature>
<dbReference type="GO" id="GO:0000976">
    <property type="term" value="F:transcription cis-regulatory region binding"/>
    <property type="evidence" value="ECO:0007669"/>
    <property type="project" value="TreeGrafter"/>
</dbReference>
<reference evidence="8 9" key="1">
    <citation type="submission" date="2015-06" db="EMBL/GenBank/DDBJ databases">
        <title>Draft genome of the ant-associated black yeast Phialophora attae CBS 131958.</title>
        <authorList>
            <person name="Moreno L.F."/>
            <person name="Stielow B.J."/>
            <person name="de Hoog S."/>
            <person name="Vicente V.A."/>
            <person name="Weiss V.A."/>
            <person name="de Vries M."/>
            <person name="Cruz L.M."/>
            <person name="Souza E.M."/>
        </authorList>
    </citation>
    <scope>NUCLEOTIDE SEQUENCE [LARGE SCALE GENOMIC DNA]</scope>
    <source>
        <strain evidence="8 9">CBS 131958</strain>
    </source>
</reference>
<keyword evidence="2" id="KW-0805">Transcription regulation</keyword>
<dbReference type="CDD" id="cd12148">
    <property type="entry name" value="fungal_TF_MHR"/>
    <property type="match status" value="1"/>
</dbReference>
<evidence type="ECO:0000256" key="2">
    <source>
        <dbReference type="ARBA" id="ARBA00023015"/>
    </source>
</evidence>
<dbReference type="GeneID" id="28739930"/>
<dbReference type="InterPro" id="IPR001138">
    <property type="entry name" value="Zn2Cys6_DnaBD"/>
</dbReference>
<dbReference type="PANTHER" id="PTHR31845:SF21">
    <property type="entry name" value="REGULATORY PROTEIN LEU3"/>
    <property type="match status" value="1"/>
</dbReference>
<dbReference type="InterPro" id="IPR051089">
    <property type="entry name" value="prtT"/>
</dbReference>
<comment type="caution">
    <text evidence="8">The sequence shown here is derived from an EMBL/GenBank/DDBJ whole genome shotgun (WGS) entry which is preliminary data.</text>
</comment>
<name>A0A0N1HBD2_9EURO</name>
<keyword evidence="4" id="KW-0804">Transcription</keyword>
<keyword evidence="3" id="KW-0238">DNA-binding</keyword>
<dbReference type="OrthoDB" id="3163292at2759"/>
<dbReference type="GO" id="GO:0008270">
    <property type="term" value="F:zinc ion binding"/>
    <property type="evidence" value="ECO:0007669"/>
    <property type="project" value="InterPro"/>
</dbReference>
<organism evidence="8 9">
    <name type="scientific">Cyphellophora attinorum</name>
    <dbReference type="NCBI Taxonomy" id="1664694"/>
    <lineage>
        <taxon>Eukaryota</taxon>
        <taxon>Fungi</taxon>
        <taxon>Dikarya</taxon>
        <taxon>Ascomycota</taxon>
        <taxon>Pezizomycotina</taxon>
        <taxon>Eurotiomycetes</taxon>
        <taxon>Chaetothyriomycetidae</taxon>
        <taxon>Chaetothyriales</taxon>
        <taxon>Cyphellophoraceae</taxon>
        <taxon>Cyphellophora</taxon>
    </lineage>
</organism>
<comment type="subcellular location">
    <subcellularLocation>
        <location evidence="1">Nucleus</location>
    </subcellularLocation>
</comment>
<dbReference type="AlphaFoldDB" id="A0A0N1HBD2"/>
<protein>
    <recommendedName>
        <fullName evidence="7">Zn(2)-C6 fungal-type domain-containing protein</fullName>
    </recommendedName>
</protein>
<dbReference type="SMART" id="SM00066">
    <property type="entry name" value="GAL4"/>
    <property type="match status" value="1"/>
</dbReference>
<evidence type="ECO:0000256" key="5">
    <source>
        <dbReference type="ARBA" id="ARBA00023242"/>
    </source>
</evidence>
<keyword evidence="5" id="KW-0539">Nucleus</keyword>
<gene>
    <name evidence="8" type="ORF">AB675_7664</name>
</gene>
<dbReference type="PANTHER" id="PTHR31845">
    <property type="entry name" value="FINGER DOMAIN PROTEIN, PUTATIVE-RELATED"/>
    <property type="match status" value="1"/>
</dbReference>
<dbReference type="CDD" id="cd00067">
    <property type="entry name" value="GAL4"/>
    <property type="match status" value="1"/>
</dbReference>
<dbReference type="GO" id="GO:0005634">
    <property type="term" value="C:nucleus"/>
    <property type="evidence" value="ECO:0007669"/>
    <property type="project" value="UniProtKB-SubCell"/>
</dbReference>
<dbReference type="InterPro" id="IPR036864">
    <property type="entry name" value="Zn2-C6_fun-type_DNA-bd_sf"/>
</dbReference>
<dbReference type="VEuPathDB" id="FungiDB:AB675_7664"/>
<dbReference type="Pfam" id="PF00172">
    <property type="entry name" value="Zn_clus"/>
    <property type="match status" value="1"/>
</dbReference>
<feature type="domain" description="Zn(2)-C6 fungal-type" evidence="7">
    <location>
        <begin position="10"/>
        <end position="43"/>
    </location>
</feature>
<dbReference type="Proteomes" id="UP000038010">
    <property type="component" value="Unassembled WGS sequence"/>
</dbReference>
<dbReference type="STRING" id="1664694.A0A0N1HBD2"/>
<accession>A0A0N1HBD2</accession>
<evidence type="ECO:0000313" key="9">
    <source>
        <dbReference type="Proteomes" id="UP000038010"/>
    </source>
</evidence>
<dbReference type="PROSITE" id="PS00463">
    <property type="entry name" value="ZN2_CY6_FUNGAL_1"/>
    <property type="match status" value="1"/>
</dbReference>
<sequence length="700" mass="77772">MAPSSRSSKACTQCRQVKLRCDSKHNFPDPCSRCKSRRLVCAFDPSFKRTPTKGQLEKVTKQLAELRGALGISNPQEIPGLLPVPQIFGVPSSVDSQSDYGSPESDRYANANDEPETYFGLDKPGSPSQMYRLGSFHLSMQQVRNILLQFARFQHRHLPIVDTRRSYDEIYEQTPFLFWSMVAVSIRGSTGTLELLDSIQKQFNTYLGQVMIQSPLSLSTIQGLLLVCLWPFPVRHQREDPSWNLCNIALGATSNLEITTSFRSSTKKNDLDDNEQARCRTWLACFQVSSWLGSNLAVRPPLRNVEDLHNISKALSTGCITKEFAAHIELQRQVANYTSVLTSDQGLFNSPSAIQMFEKELNSIFSRFGDDWTLSNDFALLVARLDLYSSVIMSASKEMSRSSHSNSTPSPNSLVGTSLFKGFQASVKLIALYEKLMEGTVSTSASSTPQDPSTSAPIKPTYLSYPKYYHFTFAKATLFLLRFSLSRDSGFVESDRDIARNHIRRAHDLFVSHTQRPDDEPARVARVIDTLAKIQGTESAERLGNVVATHGELEIVRAAARHAAAIDRRETSWEKPVPEAPAYTPEASASVDGRDSTTNNPTGILSPSAAEIPQIQIGADASLNNLQELPLEQIHPDWGVFSHNWLPPYFDLQTDQGWDGFASNGQQSQHDPSLPPSWGSTSQGPPVTQTQMGFGYQATF</sequence>
<dbReference type="RefSeq" id="XP_018000496.1">
    <property type="nucleotide sequence ID" value="XM_018148050.1"/>
</dbReference>